<dbReference type="AlphaFoldDB" id="A0A411K8X7"/>
<accession>A0A411K8X7</accession>
<evidence type="ECO:0000256" key="6">
    <source>
        <dbReference type="ARBA" id="ARBA00022723"/>
    </source>
</evidence>
<dbReference type="NCBIfam" id="TIGR02866">
    <property type="entry name" value="CoxB"/>
    <property type="match status" value="1"/>
</dbReference>
<evidence type="ECO:0000256" key="13">
    <source>
        <dbReference type="RuleBase" id="RU000457"/>
    </source>
</evidence>
<dbReference type="RefSeq" id="YP_009555974.1">
    <property type="nucleotide sequence ID" value="NC_040930.1"/>
</dbReference>
<dbReference type="GO" id="GO:0005743">
    <property type="term" value="C:mitochondrial inner membrane"/>
    <property type="evidence" value="ECO:0007669"/>
    <property type="project" value="UniProtKB-SubCell"/>
</dbReference>
<dbReference type="PROSITE" id="PS50999">
    <property type="entry name" value="COX2_TM"/>
    <property type="match status" value="1"/>
</dbReference>
<dbReference type="Pfam" id="PF00116">
    <property type="entry name" value="COX2"/>
    <property type="match status" value="1"/>
</dbReference>
<comment type="subcellular location">
    <subcellularLocation>
        <location evidence="1">Membrane</location>
        <topology evidence="1">Multi-pass membrane protein</topology>
    </subcellularLocation>
    <subcellularLocation>
        <location evidence="13">Mitochondrion inner membrane</location>
        <topology evidence="13">Multi-pass membrane protein</topology>
    </subcellularLocation>
</comment>
<keyword evidence="10 13" id="KW-0186">Copper</keyword>
<keyword evidence="7" id="KW-1278">Translocase</keyword>
<reference evidence="17" key="1">
    <citation type="journal article" date="2011" name="Science">
        <title>Comparative functional genomics of the fission yeasts.</title>
        <authorList>
            <person name="Rhind N."/>
            <person name="Chen Z."/>
            <person name="Yassour M."/>
            <person name="Thompson D.A."/>
            <person name="Haas B.J."/>
            <person name="Habib N."/>
            <person name="Wapinski I."/>
            <person name="Roy S."/>
            <person name="Lin M.F."/>
            <person name="Heiman D.I."/>
            <person name="Young S.K."/>
            <person name="Furuya K."/>
            <person name="Guo Y."/>
            <person name="Pidoux A."/>
            <person name="Chen H.M."/>
            <person name="Robbertse B."/>
            <person name="Goldberg J.M."/>
            <person name="Aoki K."/>
            <person name="Bayne E.H."/>
            <person name="Berlin A.M."/>
            <person name="Desjardins C.A."/>
            <person name="Dobbs E."/>
            <person name="Dukaj L."/>
            <person name="Fan L."/>
            <person name="FitzGerald M.G."/>
            <person name="French C."/>
            <person name="Gujja S."/>
            <person name="Hansen K."/>
            <person name="Keifenheim D."/>
            <person name="Levin J.Z."/>
            <person name="Mosher R.A."/>
            <person name="Mueller C.A."/>
            <person name="Pfiffner J."/>
            <person name="Priest M."/>
            <person name="Russ C."/>
            <person name="Smialowska A."/>
            <person name="Swoboda P."/>
            <person name="Sykes S.M."/>
            <person name="Vaughn M."/>
            <person name="Vengrova S."/>
            <person name="Yoder R."/>
            <person name="Zeng Q."/>
            <person name="Allshire R."/>
            <person name="Baulcombe D."/>
            <person name="Birren B.W."/>
            <person name="Brown W."/>
            <person name="Ekwall K."/>
            <person name="Kellis M."/>
            <person name="Leatherwood J."/>
            <person name="Levin H."/>
            <person name="Margalit H."/>
            <person name="Martienssen R."/>
            <person name="Nieduszynski C.A."/>
            <person name="Spatafora J.W."/>
            <person name="Friedman N."/>
            <person name="Dalgaard J.Z."/>
            <person name="Baumann P."/>
            <person name="Niki H."/>
            <person name="Regev A."/>
            <person name="Nusbaum C."/>
        </authorList>
    </citation>
    <scope>NUCLEOTIDE SEQUENCE</scope>
    <source>
        <strain evidence="17">OY26</strain>
    </source>
</reference>
<evidence type="ECO:0000256" key="11">
    <source>
        <dbReference type="ARBA" id="ARBA00023136"/>
    </source>
</evidence>
<evidence type="ECO:0000313" key="17">
    <source>
        <dbReference type="EMBL" id="QBC74716.1"/>
    </source>
</evidence>
<sequence length="248" mass="28175">MLFINHILNDAPSSWGLYFQDGASPSYVGITHLNDYLMFYLTFIFIGVMYGIIKTTYQYNSTNYPISNKYATHGSIVEFVWTLIPALVLILVALPSFKLLYLLDEVQKPSMTVKCLARQWYWSYELNDFVTDENEAISFDSYMVPEEDLEEGSLRQLEVDNRLVLPIDTNIRLILSSGDVIHSWAVPSLGIKCDCIPGRLNQVSLKIDREGVFYGQCSELCGVLHASMPIVVQGVSLEDFLAWLEENS</sequence>
<keyword evidence="6 13" id="KW-0479">Metal-binding</keyword>
<evidence type="ECO:0000256" key="14">
    <source>
        <dbReference type="SAM" id="Phobius"/>
    </source>
</evidence>
<feature type="domain" description="Cytochrome oxidase subunit II transmembrane region profile" evidence="16">
    <location>
        <begin position="11"/>
        <end position="107"/>
    </location>
</feature>
<comment type="catalytic activity">
    <reaction evidence="12">
        <text>4 Fe(II)-[cytochrome c] + O2 + 8 H(+)(in) = 4 Fe(III)-[cytochrome c] + 2 H2O + 4 H(+)(out)</text>
        <dbReference type="Rhea" id="RHEA:11436"/>
        <dbReference type="Rhea" id="RHEA-COMP:10350"/>
        <dbReference type="Rhea" id="RHEA-COMP:14399"/>
        <dbReference type="ChEBI" id="CHEBI:15377"/>
        <dbReference type="ChEBI" id="CHEBI:15378"/>
        <dbReference type="ChEBI" id="CHEBI:15379"/>
        <dbReference type="ChEBI" id="CHEBI:29033"/>
        <dbReference type="ChEBI" id="CHEBI:29034"/>
        <dbReference type="EC" id="7.1.1.9"/>
    </reaction>
    <physiologicalReaction direction="left-to-right" evidence="12">
        <dbReference type="Rhea" id="RHEA:11437"/>
    </physiologicalReaction>
</comment>
<dbReference type="Pfam" id="PF02790">
    <property type="entry name" value="COX2_TM"/>
    <property type="match status" value="1"/>
</dbReference>
<dbReference type="GO" id="GO:0016491">
    <property type="term" value="F:oxidoreductase activity"/>
    <property type="evidence" value="ECO:0007669"/>
    <property type="project" value="InterPro"/>
</dbReference>
<evidence type="ECO:0000256" key="2">
    <source>
        <dbReference type="ARBA" id="ARBA00007866"/>
    </source>
</evidence>
<dbReference type="GO" id="GO:0004129">
    <property type="term" value="F:cytochrome-c oxidase activity"/>
    <property type="evidence" value="ECO:0007669"/>
    <property type="project" value="UniProtKB-EC"/>
</dbReference>
<reference evidence="17" key="2">
    <citation type="submission" date="2019-01" db="EMBL/GenBank/DDBJ databases">
        <authorList>
            <person name="Nusbaum C."/>
        </authorList>
    </citation>
    <scope>NUCLEOTIDE SEQUENCE</scope>
    <source>
        <strain evidence="17">OY26</strain>
    </source>
</reference>
<evidence type="ECO:0000256" key="12">
    <source>
        <dbReference type="ARBA" id="ARBA00049512"/>
    </source>
</evidence>
<comment type="cofactor">
    <cofactor evidence="13">
        <name>Cu cation</name>
        <dbReference type="ChEBI" id="CHEBI:23378"/>
    </cofactor>
    <text evidence="13">Binds a copper A center.</text>
</comment>
<dbReference type="SUPFAM" id="SSF81464">
    <property type="entry name" value="Cytochrome c oxidase subunit II-like, transmembrane region"/>
    <property type="match status" value="1"/>
</dbReference>
<protein>
    <recommendedName>
        <fullName evidence="13">Cytochrome c oxidase subunit 2</fullName>
    </recommendedName>
</protein>
<dbReference type="GO" id="GO:0005507">
    <property type="term" value="F:copper ion binding"/>
    <property type="evidence" value="ECO:0007669"/>
    <property type="project" value="InterPro"/>
</dbReference>
<dbReference type="InterPro" id="IPR014222">
    <property type="entry name" value="Cyt_c_oxidase_su2"/>
</dbReference>
<evidence type="ECO:0000256" key="1">
    <source>
        <dbReference type="ARBA" id="ARBA00004141"/>
    </source>
</evidence>
<feature type="transmembrane region" description="Helical" evidence="14">
    <location>
        <begin position="37"/>
        <end position="59"/>
    </location>
</feature>
<dbReference type="PANTHER" id="PTHR22888">
    <property type="entry name" value="CYTOCHROME C OXIDASE, SUBUNIT II"/>
    <property type="match status" value="1"/>
</dbReference>
<keyword evidence="3 13" id="KW-0813">Transport</keyword>
<keyword evidence="5 13" id="KW-0812">Transmembrane</keyword>
<evidence type="ECO:0000256" key="4">
    <source>
        <dbReference type="ARBA" id="ARBA00022660"/>
    </source>
</evidence>
<keyword evidence="8 13" id="KW-0249">Electron transport</keyword>
<dbReference type="InterPro" id="IPR001505">
    <property type="entry name" value="Copper_CuA"/>
</dbReference>
<dbReference type="InterPro" id="IPR008972">
    <property type="entry name" value="Cupredoxin"/>
</dbReference>
<dbReference type="InterPro" id="IPR045187">
    <property type="entry name" value="CcO_II"/>
</dbReference>
<dbReference type="GeneID" id="39110765"/>
<gene>
    <name evidence="17" type="primary">cox2</name>
</gene>
<dbReference type="GO" id="GO:0042773">
    <property type="term" value="P:ATP synthesis coupled electron transport"/>
    <property type="evidence" value="ECO:0007669"/>
    <property type="project" value="TreeGrafter"/>
</dbReference>
<comment type="similarity">
    <text evidence="2 13">Belongs to the cytochrome c oxidase subunit 2 family.</text>
</comment>
<dbReference type="InterPro" id="IPR002429">
    <property type="entry name" value="CcO_II-like_C"/>
</dbReference>
<dbReference type="PROSITE" id="PS50857">
    <property type="entry name" value="COX2_CUA"/>
    <property type="match status" value="1"/>
</dbReference>
<evidence type="ECO:0000256" key="10">
    <source>
        <dbReference type="ARBA" id="ARBA00023008"/>
    </source>
</evidence>
<dbReference type="Gene3D" id="2.60.40.420">
    <property type="entry name" value="Cupredoxins - blue copper proteins"/>
    <property type="match status" value="1"/>
</dbReference>
<evidence type="ECO:0000256" key="9">
    <source>
        <dbReference type="ARBA" id="ARBA00022989"/>
    </source>
</evidence>
<dbReference type="PRINTS" id="PR01166">
    <property type="entry name" value="CYCOXIDASEII"/>
</dbReference>
<evidence type="ECO:0000256" key="5">
    <source>
        <dbReference type="ARBA" id="ARBA00022692"/>
    </source>
</evidence>
<dbReference type="InterPro" id="IPR036257">
    <property type="entry name" value="Cyt_c_oxidase_su2_TM_sf"/>
</dbReference>
<dbReference type="CDD" id="cd13912">
    <property type="entry name" value="CcO_II_C"/>
    <property type="match status" value="1"/>
</dbReference>
<comment type="function">
    <text evidence="13">Component of the cytochrome c oxidase, the last enzyme in the mitochondrial electron transport chain which drives oxidative phosphorylation. The respiratory chain contains 3 multisubunit complexes succinate dehydrogenase (complex II, CII), ubiquinol-cytochrome c oxidoreductase (cytochrome b-c1 complex, complex III, CIII) and cytochrome c oxidase (complex IV, CIV), that cooperate to transfer electrons derived from NADH and succinate to molecular oxygen, creating an electrochemical gradient over the inner membrane that drives transmembrane transport and the ATP synthase. Cytochrome c oxidase is the component of the respiratory chain that catalyzes the reduction of oxygen to water. Electrons originating from reduced cytochrome c in the intermembrane space (IMS) are transferred via the dinuclear copper A center (CU(A)) of subunit 2 and heme A of subunit 1 to the active site in subunit 1, a binuclear center (BNC) formed by heme A3 and copper B (CU(B)). The BNC reduces molecular oxygen to 2 water molecules using 4 electrons from cytochrome c in the IMS and 4 protons from the mitochondrial matrix.</text>
</comment>
<dbReference type="PROSITE" id="PS00078">
    <property type="entry name" value="COX2"/>
    <property type="match status" value="1"/>
</dbReference>
<name>A0A411K8X7_9SCHI</name>
<dbReference type="SUPFAM" id="SSF49503">
    <property type="entry name" value="Cupredoxins"/>
    <property type="match status" value="1"/>
</dbReference>
<dbReference type="InterPro" id="IPR011759">
    <property type="entry name" value="Cyt_c_oxidase_su2_TM_dom"/>
</dbReference>
<evidence type="ECO:0000256" key="7">
    <source>
        <dbReference type="ARBA" id="ARBA00022967"/>
    </source>
</evidence>
<keyword evidence="4 13" id="KW-0679">Respiratory chain</keyword>
<evidence type="ECO:0000259" key="16">
    <source>
        <dbReference type="PROSITE" id="PS50999"/>
    </source>
</evidence>
<dbReference type="FunFam" id="2.60.40.420:FF:000001">
    <property type="entry name" value="Cytochrome c oxidase subunit 2"/>
    <property type="match status" value="1"/>
</dbReference>
<evidence type="ECO:0000259" key="15">
    <source>
        <dbReference type="PROSITE" id="PS50857"/>
    </source>
</evidence>
<organism evidence="17">
    <name type="scientific">Schizosaccharomyces cryophilus</name>
    <dbReference type="NCBI Taxonomy" id="866546"/>
    <lineage>
        <taxon>Eukaryota</taxon>
        <taxon>Fungi</taxon>
        <taxon>Dikarya</taxon>
        <taxon>Ascomycota</taxon>
        <taxon>Taphrinomycotina</taxon>
        <taxon>Schizosaccharomycetes</taxon>
        <taxon>Schizosaccharomycetales</taxon>
        <taxon>Schizosaccharomycetaceae</taxon>
        <taxon>Schizosaccharomyces</taxon>
    </lineage>
</organism>
<evidence type="ECO:0000256" key="8">
    <source>
        <dbReference type="ARBA" id="ARBA00022982"/>
    </source>
</evidence>
<dbReference type="EMBL" id="MK457734">
    <property type="protein sequence ID" value="QBC74716.1"/>
    <property type="molecule type" value="Genomic_DNA"/>
</dbReference>
<feature type="domain" description="Cytochrome oxidase subunit II copper A binding" evidence="15">
    <location>
        <begin position="108"/>
        <end position="246"/>
    </location>
</feature>
<geneLocation type="mitochondrion" evidence="17"/>
<proteinExistence type="inferred from homology"/>
<keyword evidence="13 17" id="KW-0496">Mitochondrion</keyword>
<evidence type="ECO:0000256" key="3">
    <source>
        <dbReference type="ARBA" id="ARBA00022448"/>
    </source>
</evidence>
<keyword evidence="11 13" id="KW-0472">Membrane</keyword>
<dbReference type="PANTHER" id="PTHR22888:SF9">
    <property type="entry name" value="CYTOCHROME C OXIDASE SUBUNIT 2"/>
    <property type="match status" value="1"/>
</dbReference>
<keyword evidence="13" id="KW-0999">Mitochondrion inner membrane</keyword>
<feature type="transmembrane region" description="Helical" evidence="14">
    <location>
        <begin position="79"/>
        <end position="101"/>
    </location>
</feature>
<keyword evidence="9 14" id="KW-1133">Transmembrane helix</keyword>
<dbReference type="Gene3D" id="1.10.287.90">
    <property type="match status" value="1"/>
</dbReference>
<dbReference type="InterPro" id="IPR034210">
    <property type="entry name" value="CcO_II_C"/>
</dbReference>